<dbReference type="InterPro" id="IPR010696">
    <property type="entry name" value="DUF1272"/>
</dbReference>
<comment type="caution">
    <text evidence="3">The sequence shown here is derived from an EMBL/GenBank/DDBJ whole genome shotgun (WGS) entry which is preliminary data.</text>
</comment>
<feature type="region of interest" description="Disordered" evidence="1">
    <location>
        <begin position="58"/>
        <end position="80"/>
    </location>
</feature>
<gene>
    <name evidence="3" type="ORF">ACFQFQ_06325</name>
</gene>
<evidence type="ECO:0000256" key="1">
    <source>
        <dbReference type="SAM" id="MobiDB-lite"/>
    </source>
</evidence>
<keyword evidence="4" id="KW-1185">Reference proteome</keyword>
<sequence>MLEIRPNCEMCDRDLPPDAAEARICSYECTFCADCVETVLGNVCPNCTGGFVPRPIRPRQARRPGVSLTHQPPGTERRSLKYGPEDIAAIVAATRGIPPEDR</sequence>
<dbReference type="InterPro" id="IPR001841">
    <property type="entry name" value="Znf_RING"/>
</dbReference>
<organism evidence="3 4">
    <name type="scientific">Sulfitobacter porphyrae</name>
    <dbReference type="NCBI Taxonomy" id="1246864"/>
    <lineage>
        <taxon>Bacteria</taxon>
        <taxon>Pseudomonadati</taxon>
        <taxon>Pseudomonadota</taxon>
        <taxon>Alphaproteobacteria</taxon>
        <taxon>Rhodobacterales</taxon>
        <taxon>Roseobacteraceae</taxon>
        <taxon>Sulfitobacter</taxon>
    </lineage>
</organism>
<evidence type="ECO:0000313" key="3">
    <source>
        <dbReference type="EMBL" id="MFC6759197.1"/>
    </source>
</evidence>
<dbReference type="Pfam" id="PF06906">
    <property type="entry name" value="DUF1272"/>
    <property type="match status" value="1"/>
</dbReference>
<reference evidence="4" key="1">
    <citation type="journal article" date="2019" name="Int. J. Syst. Evol. Microbiol.">
        <title>The Global Catalogue of Microorganisms (GCM) 10K type strain sequencing project: providing services to taxonomists for standard genome sequencing and annotation.</title>
        <authorList>
            <consortium name="The Broad Institute Genomics Platform"/>
            <consortium name="The Broad Institute Genome Sequencing Center for Infectious Disease"/>
            <person name="Wu L."/>
            <person name="Ma J."/>
        </authorList>
    </citation>
    <scope>NUCLEOTIDE SEQUENCE [LARGE SCALE GENOMIC DNA]</scope>
    <source>
        <strain evidence="4">CCUG 66188</strain>
    </source>
</reference>
<protein>
    <submittedName>
        <fullName evidence="3">DUF1272 domain-containing protein</fullName>
    </submittedName>
</protein>
<feature type="domain" description="RING-type" evidence="2">
    <location>
        <begin position="8"/>
        <end position="48"/>
    </location>
</feature>
<dbReference type="Proteomes" id="UP001596353">
    <property type="component" value="Unassembled WGS sequence"/>
</dbReference>
<accession>A0ABW2B0S6</accession>
<dbReference type="PROSITE" id="PS50089">
    <property type="entry name" value="ZF_RING_2"/>
    <property type="match status" value="1"/>
</dbReference>
<dbReference type="EMBL" id="JBHSWG010000001">
    <property type="protein sequence ID" value="MFC6759197.1"/>
    <property type="molecule type" value="Genomic_DNA"/>
</dbReference>
<evidence type="ECO:0000313" key="4">
    <source>
        <dbReference type="Proteomes" id="UP001596353"/>
    </source>
</evidence>
<proteinExistence type="predicted"/>
<evidence type="ECO:0000259" key="2">
    <source>
        <dbReference type="PROSITE" id="PS50089"/>
    </source>
</evidence>
<name>A0ABW2B0S6_9RHOB</name>